<reference evidence="1 2" key="1">
    <citation type="submission" date="2018-06" db="EMBL/GenBank/DDBJ databases">
        <title>Carbapenemase-producing Enterobacteriaceae present in wastewater treatment plant effluent and nearby surface waters in the US.</title>
        <authorList>
            <person name="Mathys D.A."/>
            <person name="Mollenkopf D.F."/>
            <person name="Feicht S.M."/>
            <person name="Adams R.J."/>
            <person name="Albers A.L."/>
            <person name="Grooters S.V."/>
            <person name="Stuever D.M."/>
            <person name="Daniels J.B."/>
            <person name="Wittum T.E."/>
        </authorList>
    </citation>
    <scope>NUCLEOTIDE SEQUENCE [LARGE SCALE GENOMIC DNA]</scope>
    <source>
        <strain evidence="1 2">GEO_4_Eff_A</strain>
    </source>
</reference>
<name>A0A4Q2E631_ENTCL</name>
<dbReference type="RefSeq" id="WP_129324768.1">
    <property type="nucleotide sequence ID" value="NZ_QJSL01000017.1"/>
</dbReference>
<sequence length="69" mass="7864">MSGNEEIKIEGGCVYETQNIDGDNSKFIVTAVGLSRVLFADFPMIKFNGSYLEYCVSREEFQKRFKPSE</sequence>
<dbReference type="Proteomes" id="UP000290875">
    <property type="component" value="Unassembled WGS sequence"/>
</dbReference>
<dbReference type="AlphaFoldDB" id="A0A4Q2E631"/>
<proteinExistence type="predicted"/>
<accession>A0A4Q2E631</accession>
<dbReference type="EMBL" id="QJSL01000017">
    <property type="protein sequence ID" value="RXW27776.1"/>
    <property type="molecule type" value="Genomic_DNA"/>
</dbReference>
<protein>
    <recommendedName>
        <fullName evidence="3">DUF4222 domain-containing protein</fullName>
    </recommendedName>
</protein>
<evidence type="ECO:0000313" key="1">
    <source>
        <dbReference type="EMBL" id="RXW27776.1"/>
    </source>
</evidence>
<organism evidence="1 2">
    <name type="scientific">Enterobacter cloacae</name>
    <dbReference type="NCBI Taxonomy" id="550"/>
    <lineage>
        <taxon>Bacteria</taxon>
        <taxon>Pseudomonadati</taxon>
        <taxon>Pseudomonadota</taxon>
        <taxon>Gammaproteobacteria</taxon>
        <taxon>Enterobacterales</taxon>
        <taxon>Enterobacteriaceae</taxon>
        <taxon>Enterobacter</taxon>
        <taxon>Enterobacter cloacae complex</taxon>
    </lineage>
</organism>
<gene>
    <name evidence="1" type="ORF">DM877_18040</name>
</gene>
<comment type="caution">
    <text evidence="1">The sequence shown here is derived from an EMBL/GenBank/DDBJ whole genome shotgun (WGS) entry which is preliminary data.</text>
</comment>
<evidence type="ECO:0008006" key="3">
    <source>
        <dbReference type="Google" id="ProtNLM"/>
    </source>
</evidence>
<evidence type="ECO:0000313" key="2">
    <source>
        <dbReference type="Proteomes" id="UP000290875"/>
    </source>
</evidence>